<gene>
    <name evidence="2" type="ORF">HJC23_010184</name>
</gene>
<dbReference type="Proteomes" id="UP001516023">
    <property type="component" value="Unassembled WGS sequence"/>
</dbReference>
<evidence type="ECO:0000256" key="1">
    <source>
        <dbReference type="SAM" id="MobiDB-lite"/>
    </source>
</evidence>
<feature type="compositionally biased region" description="Polar residues" evidence="1">
    <location>
        <begin position="28"/>
        <end position="38"/>
    </location>
</feature>
<dbReference type="AlphaFoldDB" id="A0ABD3PHK4"/>
<evidence type="ECO:0000313" key="2">
    <source>
        <dbReference type="EMBL" id="KAL3787174.1"/>
    </source>
</evidence>
<proteinExistence type="predicted"/>
<keyword evidence="3" id="KW-1185">Reference proteome</keyword>
<name>A0ABD3PHK4_9STRA</name>
<reference evidence="2 3" key="1">
    <citation type="journal article" date="2020" name="G3 (Bethesda)">
        <title>Improved Reference Genome for Cyclotella cryptica CCMP332, a Model for Cell Wall Morphogenesis, Salinity Adaptation, and Lipid Production in Diatoms (Bacillariophyta).</title>
        <authorList>
            <person name="Roberts W.R."/>
            <person name="Downey K.M."/>
            <person name="Ruck E.C."/>
            <person name="Traller J.C."/>
            <person name="Alverson A.J."/>
        </authorList>
    </citation>
    <scope>NUCLEOTIDE SEQUENCE [LARGE SCALE GENOMIC DNA]</scope>
    <source>
        <strain evidence="2 3">CCMP332</strain>
    </source>
</reference>
<feature type="region of interest" description="Disordered" evidence="1">
    <location>
        <begin position="1"/>
        <end position="43"/>
    </location>
</feature>
<evidence type="ECO:0000313" key="3">
    <source>
        <dbReference type="Proteomes" id="UP001516023"/>
    </source>
</evidence>
<comment type="caution">
    <text evidence="2">The sequence shown here is derived from an EMBL/GenBank/DDBJ whole genome shotgun (WGS) entry which is preliminary data.</text>
</comment>
<protein>
    <submittedName>
        <fullName evidence="2">Uncharacterized protein</fullName>
    </submittedName>
</protein>
<accession>A0ABD3PHK4</accession>
<sequence length="208" mass="23356">MNASSIVKRQSKTEPSALKSKPRRVSALSETAGSQEQGQGRALLEEWPRRISADVGEEMDISLCSSSNKKVSFSPYSRLHVYQVDEEVERNKSYGSSERKVFQAQALHDAFRIQALIKSCPYEGGLAIRYLMEKNLLSSEELLGIENLIMGAEKVIKERRQHTIVVLEAQKDLLEKKDVNIDQALAYVATRRSSKTFQKARLRAALAA</sequence>
<dbReference type="EMBL" id="JABMIG020000180">
    <property type="protein sequence ID" value="KAL3787174.1"/>
    <property type="molecule type" value="Genomic_DNA"/>
</dbReference>
<organism evidence="2 3">
    <name type="scientific">Cyclotella cryptica</name>
    <dbReference type="NCBI Taxonomy" id="29204"/>
    <lineage>
        <taxon>Eukaryota</taxon>
        <taxon>Sar</taxon>
        <taxon>Stramenopiles</taxon>
        <taxon>Ochrophyta</taxon>
        <taxon>Bacillariophyta</taxon>
        <taxon>Coscinodiscophyceae</taxon>
        <taxon>Thalassiosirophycidae</taxon>
        <taxon>Stephanodiscales</taxon>
        <taxon>Stephanodiscaceae</taxon>
        <taxon>Cyclotella</taxon>
    </lineage>
</organism>